<dbReference type="PROSITE" id="PS50865">
    <property type="entry name" value="ZF_MYND_2"/>
    <property type="match status" value="1"/>
</dbReference>
<keyword evidence="1" id="KW-0479">Metal-binding</keyword>
<evidence type="ECO:0000256" key="3">
    <source>
        <dbReference type="ARBA" id="ARBA00022833"/>
    </source>
</evidence>
<accession>A0A9P5UCH2</accession>
<name>A0A9P5UCH2_9AGAR</name>
<comment type="caution">
    <text evidence="6">The sequence shown here is derived from an EMBL/GenBank/DDBJ whole genome shotgun (WGS) entry which is preliminary data.</text>
</comment>
<gene>
    <name evidence="6" type="ORF">BDP27DRAFT_219734</name>
</gene>
<evidence type="ECO:0000256" key="2">
    <source>
        <dbReference type="ARBA" id="ARBA00022771"/>
    </source>
</evidence>
<evidence type="ECO:0000256" key="4">
    <source>
        <dbReference type="PROSITE-ProRule" id="PRU00134"/>
    </source>
</evidence>
<evidence type="ECO:0000256" key="1">
    <source>
        <dbReference type="ARBA" id="ARBA00022723"/>
    </source>
</evidence>
<dbReference type="Gene3D" id="6.10.140.2220">
    <property type="match status" value="1"/>
</dbReference>
<dbReference type="Pfam" id="PF01753">
    <property type="entry name" value="zf-MYND"/>
    <property type="match status" value="1"/>
</dbReference>
<evidence type="ECO:0000313" key="7">
    <source>
        <dbReference type="Proteomes" id="UP000772434"/>
    </source>
</evidence>
<dbReference type="GO" id="GO:0008270">
    <property type="term" value="F:zinc ion binding"/>
    <property type="evidence" value="ECO:0007669"/>
    <property type="project" value="UniProtKB-KW"/>
</dbReference>
<keyword evidence="7" id="KW-1185">Reference proteome</keyword>
<keyword evidence="3" id="KW-0862">Zinc</keyword>
<protein>
    <recommendedName>
        <fullName evidence="5">MYND-type domain-containing protein</fullName>
    </recommendedName>
</protein>
<evidence type="ECO:0000313" key="6">
    <source>
        <dbReference type="EMBL" id="KAF9074132.1"/>
    </source>
</evidence>
<organism evidence="6 7">
    <name type="scientific">Rhodocollybia butyracea</name>
    <dbReference type="NCBI Taxonomy" id="206335"/>
    <lineage>
        <taxon>Eukaryota</taxon>
        <taxon>Fungi</taxon>
        <taxon>Dikarya</taxon>
        <taxon>Basidiomycota</taxon>
        <taxon>Agaricomycotina</taxon>
        <taxon>Agaricomycetes</taxon>
        <taxon>Agaricomycetidae</taxon>
        <taxon>Agaricales</taxon>
        <taxon>Marasmiineae</taxon>
        <taxon>Omphalotaceae</taxon>
        <taxon>Rhodocollybia</taxon>
    </lineage>
</organism>
<dbReference type="InterPro" id="IPR002893">
    <property type="entry name" value="Znf_MYND"/>
</dbReference>
<reference evidence="6" key="1">
    <citation type="submission" date="2020-11" db="EMBL/GenBank/DDBJ databases">
        <authorList>
            <consortium name="DOE Joint Genome Institute"/>
            <person name="Ahrendt S."/>
            <person name="Riley R."/>
            <person name="Andreopoulos W."/>
            <person name="Labutti K."/>
            <person name="Pangilinan J."/>
            <person name="Ruiz-Duenas F.J."/>
            <person name="Barrasa J.M."/>
            <person name="Sanchez-Garcia M."/>
            <person name="Camarero S."/>
            <person name="Miyauchi S."/>
            <person name="Serrano A."/>
            <person name="Linde D."/>
            <person name="Babiker R."/>
            <person name="Drula E."/>
            <person name="Ayuso-Fernandez I."/>
            <person name="Pacheco R."/>
            <person name="Padilla G."/>
            <person name="Ferreira P."/>
            <person name="Barriuso J."/>
            <person name="Kellner H."/>
            <person name="Castanera R."/>
            <person name="Alfaro M."/>
            <person name="Ramirez L."/>
            <person name="Pisabarro A.G."/>
            <person name="Kuo A."/>
            <person name="Tritt A."/>
            <person name="Lipzen A."/>
            <person name="He G."/>
            <person name="Yan M."/>
            <person name="Ng V."/>
            <person name="Cullen D."/>
            <person name="Martin F."/>
            <person name="Rosso M.-N."/>
            <person name="Henrissat B."/>
            <person name="Hibbett D."/>
            <person name="Martinez A.T."/>
            <person name="Grigoriev I.V."/>
        </authorList>
    </citation>
    <scope>NUCLEOTIDE SEQUENCE</scope>
    <source>
        <strain evidence="6">AH 40177</strain>
    </source>
</reference>
<dbReference type="Proteomes" id="UP000772434">
    <property type="component" value="Unassembled WGS sequence"/>
</dbReference>
<evidence type="ECO:0000259" key="5">
    <source>
        <dbReference type="PROSITE" id="PS50865"/>
    </source>
</evidence>
<dbReference type="EMBL" id="JADNRY010000014">
    <property type="protein sequence ID" value="KAF9074132.1"/>
    <property type="molecule type" value="Genomic_DNA"/>
</dbReference>
<keyword evidence="2 4" id="KW-0863">Zinc-finger</keyword>
<dbReference type="SUPFAM" id="SSF144232">
    <property type="entry name" value="HIT/MYND zinc finger-like"/>
    <property type="match status" value="1"/>
</dbReference>
<dbReference type="OrthoDB" id="2900625at2759"/>
<dbReference type="AlphaFoldDB" id="A0A9P5UCH2"/>
<proteinExistence type="predicted"/>
<sequence>MLSRKSFLHAESFSLFCFQCSNQDHLFSDLADPRTRYKRCAQCSIPCYCSRECQKADWMDGHAEACKKFSIQLLDGIPPPPIESSLERSYIYDRIALDAQLYKGDIKSLYASHCDTTSNATSKTNIRGDRLYDSDAQF</sequence>
<feature type="domain" description="MYND-type" evidence="5">
    <location>
        <begin position="17"/>
        <end position="66"/>
    </location>
</feature>